<proteinExistence type="predicted"/>
<dbReference type="InterPro" id="IPR033469">
    <property type="entry name" value="CYTH-like_dom_sf"/>
</dbReference>
<gene>
    <name evidence="1" type="ORF">Pan161_25880</name>
</gene>
<dbReference type="Proteomes" id="UP000316855">
    <property type="component" value="Chromosome"/>
</dbReference>
<evidence type="ECO:0000313" key="2">
    <source>
        <dbReference type="Proteomes" id="UP000316855"/>
    </source>
</evidence>
<dbReference type="KEGG" id="gax:Pan161_25880"/>
<dbReference type="EMBL" id="CP036343">
    <property type="protein sequence ID" value="QDT90934.1"/>
    <property type="molecule type" value="Genomic_DNA"/>
</dbReference>
<dbReference type="AlphaFoldDB" id="A0A517VD50"/>
<accession>A0A517VD50</accession>
<dbReference type="Gene3D" id="2.40.320.10">
    <property type="entry name" value="Hypothetical Protein Pfu-838710-001"/>
    <property type="match status" value="1"/>
</dbReference>
<evidence type="ECO:0000313" key="1">
    <source>
        <dbReference type="EMBL" id="QDT90934.1"/>
    </source>
</evidence>
<evidence type="ECO:0008006" key="3">
    <source>
        <dbReference type="Google" id="ProtNLM"/>
    </source>
</evidence>
<dbReference type="SUPFAM" id="SSF55154">
    <property type="entry name" value="CYTH-like phosphatases"/>
    <property type="match status" value="1"/>
</dbReference>
<name>A0A517VD50_9PLAN</name>
<reference evidence="1 2" key="1">
    <citation type="submission" date="2019-02" db="EMBL/GenBank/DDBJ databases">
        <title>Deep-cultivation of Planctomycetes and their phenomic and genomic characterization uncovers novel biology.</title>
        <authorList>
            <person name="Wiegand S."/>
            <person name="Jogler M."/>
            <person name="Boedeker C."/>
            <person name="Pinto D."/>
            <person name="Vollmers J."/>
            <person name="Rivas-Marin E."/>
            <person name="Kohn T."/>
            <person name="Peeters S.H."/>
            <person name="Heuer A."/>
            <person name="Rast P."/>
            <person name="Oberbeckmann S."/>
            <person name="Bunk B."/>
            <person name="Jeske O."/>
            <person name="Meyerdierks A."/>
            <person name="Storesund J.E."/>
            <person name="Kallscheuer N."/>
            <person name="Luecker S."/>
            <person name="Lage O.M."/>
            <person name="Pohl T."/>
            <person name="Merkel B.J."/>
            <person name="Hornburger P."/>
            <person name="Mueller R.-W."/>
            <person name="Bruemmer F."/>
            <person name="Labrenz M."/>
            <person name="Spormann A.M."/>
            <person name="Op den Camp H."/>
            <person name="Overmann J."/>
            <person name="Amann R."/>
            <person name="Jetten M.S.M."/>
            <person name="Mascher T."/>
            <person name="Medema M.H."/>
            <person name="Devos D.P."/>
            <person name="Kaster A.-K."/>
            <person name="Ovreas L."/>
            <person name="Rohde M."/>
            <person name="Galperin M.Y."/>
            <person name="Jogler C."/>
        </authorList>
    </citation>
    <scope>NUCLEOTIDE SEQUENCE [LARGE SCALE GENOMIC DNA]</scope>
    <source>
        <strain evidence="1 2">Pan161</strain>
    </source>
</reference>
<protein>
    <recommendedName>
        <fullName evidence="3">CYTH domain-containing protein</fullName>
    </recommendedName>
</protein>
<keyword evidence="2" id="KW-1185">Reference proteome</keyword>
<sequence>MSKPPADPEPLTSQPKYSLLEIERRWLADERLLPDLASLPVRIITDKYLDAGRLRLRKIEGADAVQFKLCKKYGKCSELSEPITNLYLTAEEYELLSVLPGRILIRQRFTYLFQDIPFSINVVVGKAAPVIVESEFASEAEAANCELPPFCTEEVSGRAEYEAIQLVDD</sequence>
<organism evidence="1 2">
    <name type="scientific">Gimesia algae</name>
    <dbReference type="NCBI Taxonomy" id="2527971"/>
    <lineage>
        <taxon>Bacteria</taxon>
        <taxon>Pseudomonadati</taxon>
        <taxon>Planctomycetota</taxon>
        <taxon>Planctomycetia</taxon>
        <taxon>Planctomycetales</taxon>
        <taxon>Planctomycetaceae</taxon>
        <taxon>Gimesia</taxon>
    </lineage>
</organism>